<proteinExistence type="predicted"/>
<comment type="caution">
    <text evidence="1">The sequence shown here is derived from an EMBL/GenBank/DDBJ whole genome shotgun (WGS) entry which is preliminary data.</text>
</comment>
<gene>
    <name evidence="1" type="ORF">ElyMa_004885200</name>
</gene>
<evidence type="ECO:0000313" key="1">
    <source>
        <dbReference type="EMBL" id="GFS13466.1"/>
    </source>
</evidence>
<protein>
    <submittedName>
        <fullName evidence="1">Uncharacterized protein</fullName>
    </submittedName>
</protein>
<reference evidence="1 2" key="1">
    <citation type="journal article" date="2021" name="Elife">
        <title>Chloroplast acquisition without the gene transfer in kleptoplastic sea slugs, Plakobranchus ocellatus.</title>
        <authorList>
            <person name="Maeda T."/>
            <person name="Takahashi S."/>
            <person name="Yoshida T."/>
            <person name="Shimamura S."/>
            <person name="Takaki Y."/>
            <person name="Nagai Y."/>
            <person name="Toyoda A."/>
            <person name="Suzuki Y."/>
            <person name="Arimoto A."/>
            <person name="Ishii H."/>
            <person name="Satoh N."/>
            <person name="Nishiyama T."/>
            <person name="Hasebe M."/>
            <person name="Maruyama T."/>
            <person name="Minagawa J."/>
            <person name="Obokata J."/>
            <person name="Shigenobu S."/>
        </authorList>
    </citation>
    <scope>NUCLEOTIDE SEQUENCE [LARGE SCALE GENOMIC DNA]</scope>
</reference>
<keyword evidence="2" id="KW-1185">Reference proteome</keyword>
<organism evidence="1 2">
    <name type="scientific">Elysia marginata</name>
    <dbReference type="NCBI Taxonomy" id="1093978"/>
    <lineage>
        <taxon>Eukaryota</taxon>
        <taxon>Metazoa</taxon>
        <taxon>Spiralia</taxon>
        <taxon>Lophotrochozoa</taxon>
        <taxon>Mollusca</taxon>
        <taxon>Gastropoda</taxon>
        <taxon>Heterobranchia</taxon>
        <taxon>Euthyneura</taxon>
        <taxon>Panpulmonata</taxon>
        <taxon>Sacoglossa</taxon>
        <taxon>Placobranchoidea</taxon>
        <taxon>Plakobranchidae</taxon>
        <taxon>Elysia</taxon>
    </lineage>
</organism>
<name>A0AAV4IWS8_9GAST</name>
<evidence type="ECO:0000313" key="2">
    <source>
        <dbReference type="Proteomes" id="UP000762676"/>
    </source>
</evidence>
<dbReference type="AlphaFoldDB" id="A0AAV4IWS8"/>
<dbReference type="Proteomes" id="UP000762676">
    <property type="component" value="Unassembled WGS sequence"/>
</dbReference>
<sequence>MMVKFSLPPVFPTPPPSQYPWLHACPIFLPNNRSQLPSSVRRPISQQTIDYCNAKSVTVIYINPIDRLCGLAGPKRNEVSEENASGNEVLTLVGRRSRRKAARTALGGHGEFIFLAGIGWPRPRVTPTCAQNQGVVLCISSTMSAAVPAAAQWHQQQASEDPKLAASHSTHRMVLIDTK</sequence>
<accession>A0AAV4IWS8</accession>
<dbReference type="EMBL" id="BMAT01009771">
    <property type="protein sequence ID" value="GFS13466.1"/>
    <property type="molecule type" value="Genomic_DNA"/>
</dbReference>